<dbReference type="PANTHER" id="PTHR22667">
    <property type="entry name" value="AT01380P-RELATED"/>
    <property type="match status" value="1"/>
</dbReference>
<accession>A0A6I8V2P5</accession>
<proteinExistence type="predicted"/>
<dbReference type="Gene3D" id="1.25.40.420">
    <property type="match status" value="1"/>
</dbReference>
<dbReference type="Pfam" id="PF15881">
    <property type="entry name" value="DUF4734"/>
    <property type="match status" value="1"/>
</dbReference>
<evidence type="ECO:0000259" key="1">
    <source>
        <dbReference type="SMART" id="SM00875"/>
    </source>
</evidence>
<reference evidence="3" key="2">
    <citation type="submission" date="2025-08" db="UniProtKB">
        <authorList>
            <consortium name="RefSeq"/>
        </authorList>
    </citation>
    <scope>IDENTIFICATION</scope>
    <source>
        <strain evidence="3">MV-25-SWS-2005</strain>
        <tissue evidence="3">Whole body</tissue>
    </source>
</reference>
<gene>
    <name evidence="3" type="primary">LOC6897265</name>
</gene>
<dbReference type="InParanoid" id="A0A6I8V2P5"/>
<dbReference type="InterPro" id="IPR011333">
    <property type="entry name" value="SKP1/BTB/POZ_sf"/>
</dbReference>
<reference evidence="2" key="1">
    <citation type="submission" date="2024-06" db="UniProtKB">
        <authorList>
            <consortium name="RefSeq"/>
        </authorList>
    </citation>
    <scope>NUCLEOTIDE SEQUENCE [LARGE SCALE GENOMIC DNA]</scope>
    <source>
        <strain evidence="2">MV2-25</strain>
    </source>
</reference>
<dbReference type="KEGG" id="dpo:6897265"/>
<feature type="domain" description="BACK" evidence="1">
    <location>
        <begin position="169"/>
        <end position="272"/>
    </location>
</feature>
<dbReference type="InterPro" id="IPR011705">
    <property type="entry name" value="BACK"/>
</dbReference>
<dbReference type="AlphaFoldDB" id="A0A6I8V2P5"/>
<dbReference type="PANTHER" id="PTHR22667:SF0">
    <property type="entry name" value="AT01380P-RELATED"/>
    <property type="match status" value="1"/>
</dbReference>
<dbReference type="InterPro" id="IPR031750">
    <property type="entry name" value="DUF4734"/>
</dbReference>
<protein>
    <recommendedName>
        <fullName evidence="1">BACK domain-containing protein</fullName>
    </recommendedName>
</protein>
<dbReference type="Pfam" id="PF07707">
    <property type="entry name" value="BACK"/>
    <property type="match status" value="1"/>
</dbReference>
<organism evidence="2 3">
    <name type="scientific">Drosophila pseudoobscura pseudoobscura</name>
    <name type="common">Fruit fly</name>
    <dbReference type="NCBI Taxonomy" id="46245"/>
    <lineage>
        <taxon>Eukaryota</taxon>
        <taxon>Metazoa</taxon>
        <taxon>Ecdysozoa</taxon>
        <taxon>Arthropoda</taxon>
        <taxon>Hexapoda</taxon>
        <taxon>Insecta</taxon>
        <taxon>Pterygota</taxon>
        <taxon>Neoptera</taxon>
        <taxon>Endopterygota</taxon>
        <taxon>Diptera</taxon>
        <taxon>Brachycera</taxon>
        <taxon>Muscomorpha</taxon>
        <taxon>Ephydroidea</taxon>
        <taxon>Drosophilidae</taxon>
        <taxon>Drosophila</taxon>
        <taxon>Sophophora</taxon>
    </lineage>
</organism>
<dbReference type="SMART" id="SM00875">
    <property type="entry name" value="BACK"/>
    <property type="match status" value="1"/>
</dbReference>
<evidence type="ECO:0000313" key="3">
    <source>
        <dbReference type="RefSeq" id="XP_002137426.2"/>
    </source>
</evidence>
<sequence>MSQNKHVTDWEVKPRRVTALDPGNTRITEQLEAFKKHTAEVEKSNAICKKFIRLKNKDRLMEVAMNHIESSRSTIVNVDGVRFLCHDVVLSLFSKRLIEKMQKGCLYFETPELASRAFDKIYRWMHGESGVLQSFDLSVFRAARFLAIPELLEQMWKLLEKKNLIEYDAFEMLCKSRKVHEIEELHGLLVNRITKSTVIIFSSPQFLRLSEIQVSLFLKSNRLAVNSEMEVFYAGLCWLKYKWPKRRGSVGKVLKSVRYGFMPILMLKKFMLTDRTLIGPFGDILDLFIKLPDFKKILADAMFYSSVLTKTLMEPDCLSDRLAMTRMQLLRPRRWMIDTRCKYHRPVCATIPNMSFVSWDEFITYMFLLQNEKTNIDDCIRCVDEPEHGVGALSLAELDLHSTKSSQISQLSKNPSTTTLASSIIDSFAATSLRSKGTSAWEGLLSSAEDDEFSSSDE</sequence>
<evidence type="ECO:0000313" key="2">
    <source>
        <dbReference type="Proteomes" id="UP000001819"/>
    </source>
</evidence>
<dbReference type="RefSeq" id="XP_002137426.2">
    <property type="nucleotide sequence ID" value="XM_002137390.3"/>
</dbReference>
<dbReference type="SUPFAM" id="SSF54695">
    <property type="entry name" value="POZ domain"/>
    <property type="match status" value="1"/>
</dbReference>
<keyword evidence="2" id="KW-1185">Reference proteome</keyword>
<name>A0A6I8V2P5_DROPS</name>
<dbReference type="Proteomes" id="UP000001819">
    <property type="component" value="Chromosome 2"/>
</dbReference>